<dbReference type="EMBL" id="JAGPXD010000001">
    <property type="protein sequence ID" value="KAH7375894.1"/>
    <property type="molecule type" value="Genomic_DNA"/>
</dbReference>
<dbReference type="CDD" id="cd19357">
    <property type="entry name" value="TenA_E_At3g16990-like"/>
    <property type="match status" value="1"/>
</dbReference>
<dbReference type="Proteomes" id="UP000813385">
    <property type="component" value="Unassembled WGS sequence"/>
</dbReference>
<dbReference type="InterPro" id="IPR016084">
    <property type="entry name" value="Haem_Oase-like_multi-hlx"/>
</dbReference>
<sequence>MLQELYPFSSRHSLRIFARTSPPTLDQPIDLPSTMPSFTSSLLTSDTTAYTHATTSPFLTSAARGTTSKALLGRWLANDRLYIHAYIAGTGRLLPLLTLPPAAPSDGSAPRDTSTRLLDWIVAALVNVRREEGFFLETAHRYGLDVNLPGAAALHSSSTAAEFAAAKLEGLRRWEALFGSIAAGPEGQPLPWLEGAVIFWGTEVCYLDAWTGVKNALDPAGDAAKDADGGALRAEFINNWTTDEFRRFVDDLRDIIDDAVEEEVRLHGEDIRAVFYERALEQWKKVLAAEETFWPAE</sequence>
<name>A0A8K0TP81_9PEZI</name>
<evidence type="ECO:0008006" key="3">
    <source>
        <dbReference type="Google" id="ProtNLM"/>
    </source>
</evidence>
<gene>
    <name evidence="1" type="ORF">B0T11DRAFT_14702</name>
</gene>
<evidence type="ECO:0000313" key="2">
    <source>
        <dbReference type="Proteomes" id="UP000813385"/>
    </source>
</evidence>
<dbReference type="InterPro" id="IPR053261">
    <property type="entry name" value="Polyketide-peptide_reg"/>
</dbReference>
<dbReference type="Gene3D" id="1.20.910.10">
    <property type="entry name" value="Heme oxygenase-like"/>
    <property type="match status" value="1"/>
</dbReference>
<accession>A0A8K0TP81</accession>
<dbReference type="PANTHER" id="PTHR41813:SF2">
    <property type="entry name" value="REGULATOR PAB1642, PUTATIVE (AFU_ORTHOLOGUE AFUA_3G11955)-RELATED"/>
    <property type="match status" value="1"/>
</dbReference>
<reference evidence="1" key="1">
    <citation type="journal article" date="2021" name="Nat. Commun.">
        <title>Genetic determinants of endophytism in the Arabidopsis root mycobiome.</title>
        <authorList>
            <person name="Mesny F."/>
            <person name="Miyauchi S."/>
            <person name="Thiergart T."/>
            <person name="Pickel B."/>
            <person name="Atanasova L."/>
            <person name="Karlsson M."/>
            <person name="Huettel B."/>
            <person name="Barry K.W."/>
            <person name="Haridas S."/>
            <person name="Chen C."/>
            <person name="Bauer D."/>
            <person name="Andreopoulos W."/>
            <person name="Pangilinan J."/>
            <person name="LaButti K."/>
            <person name="Riley R."/>
            <person name="Lipzen A."/>
            <person name="Clum A."/>
            <person name="Drula E."/>
            <person name="Henrissat B."/>
            <person name="Kohler A."/>
            <person name="Grigoriev I.V."/>
            <person name="Martin F.M."/>
            <person name="Hacquard S."/>
        </authorList>
    </citation>
    <scope>NUCLEOTIDE SEQUENCE</scope>
    <source>
        <strain evidence="1">MPI-CAGE-AT-0016</strain>
    </source>
</reference>
<dbReference type="SUPFAM" id="SSF48613">
    <property type="entry name" value="Heme oxygenase-like"/>
    <property type="match status" value="1"/>
</dbReference>
<dbReference type="AlphaFoldDB" id="A0A8K0TP81"/>
<organism evidence="1 2">
    <name type="scientific">Plectosphaerella cucumerina</name>
    <dbReference type="NCBI Taxonomy" id="40658"/>
    <lineage>
        <taxon>Eukaryota</taxon>
        <taxon>Fungi</taxon>
        <taxon>Dikarya</taxon>
        <taxon>Ascomycota</taxon>
        <taxon>Pezizomycotina</taxon>
        <taxon>Sordariomycetes</taxon>
        <taxon>Hypocreomycetidae</taxon>
        <taxon>Glomerellales</taxon>
        <taxon>Plectosphaerellaceae</taxon>
        <taxon>Plectosphaerella</taxon>
    </lineage>
</organism>
<dbReference type="PANTHER" id="PTHR41813">
    <property type="entry name" value="REGULATOR PAB1642, PUTATIVE (AFU_ORTHOLOGUE AFUA_3G11955)-RELATED"/>
    <property type="match status" value="1"/>
</dbReference>
<comment type="caution">
    <text evidence="1">The sequence shown here is derived from an EMBL/GenBank/DDBJ whole genome shotgun (WGS) entry which is preliminary data.</text>
</comment>
<dbReference type="OrthoDB" id="37730at2759"/>
<proteinExistence type="predicted"/>
<keyword evidence="2" id="KW-1185">Reference proteome</keyword>
<evidence type="ECO:0000313" key="1">
    <source>
        <dbReference type="EMBL" id="KAH7375894.1"/>
    </source>
</evidence>
<protein>
    <recommendedName>
        <fullName evidence="3">Thiaminase-2/PQQC domain-containing protein</fullName>
    </recommendedName>
</protein>